<proteinExistence type="predicted"/>
<evidence type="ECO:0000256" key="1">
    <source>
        <dbReference type="SAM" id="MobiDB-lite"/>
    </source>
</evidence>
<reference evidence="2 3" key="1">
    <citation type="journal article" date="2018" name="PLoS Genet.">
        <title>Population sequencing reveals clonal diversity and ancestral inbreeding in the grapevine cultivar Chardonnay.</title>
        <authorList>
            <person name="Roach M.J."/>
            <person name="Johnson D.L."/>
            <person name="Bohlmann J."/>
            <person name="van Vuuren H.J."/>
            <person name="Jones S.J."/>
            <person name="Pretorius I.S."/>
            <person name="Schmidt S.A."/>
            <person name="Borneman A.R."/>
        </authorList>
    </citation>
    <scope>NUCLEOTIDE SEQUENCE [LARGE SCALE GENOMIC DNA]</scope>
    <source>
        <strain evidence="3">cv. Chardonnay</strain>
        <tissue evidence="2">Leaf</tissue>
    </source>
</reference>
<evidence type="ECO:0000313" key="2">
    <source>
        <dbReference type="EMBL" id="RVW30606.1"/>
    </source>
</evidence>
<feature type="region of interest" description="Disordered" evidence="1">
    <location>
        <begin position="313"/>
        <end position="332"/>
    </location>
</feature>
<accession>A0A438D5A0</accession>
<gene>
    <name evidence="2" type="ORF">CK203_086055</name>
</gene>
<feature type="compositionally biased region" description="Low complexity" evidence="1">
    <location>
        <begin position="320"/>
        <end position="330"/>
    </location>
</feature>
<dbReference type="Proteomes" id="UP000288805">
    <property type="component" value="Unassembled WGS sequence"/>
</dbReference>
<protein>
    <submittedName>
        <fullName evidence="2">Uncharacterized protein</fullName>
    </submittedName>
</protein>
<name>A0A438D5A0_VITVI</name>
<organism evidence="2 3">
    <name type="scientific">Vitis vinifera</name>
    <name type="common">Grape</name>
    <dbReference type="NCBI Taxonomy" id="29760"/>
    <lineage>
        <taxon>Eukaryota</taxon>
        <taxon>Viridiplantae</taxon>
        <taxon>Streptophyta</taxon>
        <taxon>Embryophyta</taxon>
        <taxon>Tracheophyta</taxon>
        <taxon>Spermatophyta</taxon>
        <taxon>Magnoliopsida</taxon>
        <taxon>eudicotyledons</taxon>
        <taxon>Gunneridae</taxon>
        <taxon>Pentapetalae</taxon>
        <taxon>rosids</taxon>
        <taxon>Vitales</taxon>
        <taxon>Vitaceae</taxon>
        <taxon>Viteae</taxon>
        <taxon>Vitis</taxon>
    </lineage>
</organism>
<evidence type="ECO:0000313" key="3">
    <source>
        <dbReference type="Proteomes" id="UP000288805"/>
    </source>
</evidence>
<feature type="region of interest" description="Disordered" evidence="1">
    <location>
        <begin position="473"/>
        <end position="498"/>
    </location>
</feature>
<dbReference type="EMBL" id="QGNW01001792">
    <property type="protein sequence ID" value="RVW30606.1"/>
    <property type="molecule type" value="Genomic_DNA"/>
</dbReference>
<comment type="caution">
    <text evidence="2">The sequence shown here is derived from an EMBL/GenBank/DDBJ whole genome shotgun (WGS) entry which is preliminary data.</text>
</comment>
<dbReference type="AlphaFoldDB" id="A0A438D5A0"/>
<sequence length="540" mass="58648">MVPRAGKIISERKVYSPEEIAAKRKYVEIHYEEVREGNEGGTGIFEACRLVEVAVTGEDEEDDIFRSESTRSRDELLKAGGCISQWSKNVEGLRGSTKDDECYRSLLGPTEGNINGPTMPKTLFKAQPVRTQSGTKNRGLPVGLVVIQAHETVALSSSMFQRAGSSSKVVPLFACSQGPVEVRAGEDETFSEEDARAFERKSQSLPNPSPPSAAIVGCNLKGPSWFGQRIGGTKTSVKTGLFRKEEDVAMRKGKASEVQTRGSEQKEKKVVSKQLCTTLFPPSFDRRQGLQSRSEPLFLGKTSASPLFHCQSSRNRKWSSGEGTSSSRGEAALRNPHFEEDKEGFLGRVGSDLRGSLVTDSPPSPKIRGKGLSFEGICEMPGVQNLEVCLYSPSQPPESSSIPSCGLTLPLSSPSGLDLPSSVSLSQSPMENRVISEIFSKKYVFGTFYKKYVGIPVRDEEETQFALSNQISESFNPSKSKPSSAKEVSNLVTGSQGDTVVSPSGEFQIDGLSLGKMAKVREVLSSLDIKLEYQGLGIKE</sequence>